<comment type="similarity">
    <text evidence="1 4">Belongs to the eukaryotic ribosomal protein P1/P2 family.</text>
</comment>
<dbReference type="GO" id="GO:0003735">
    <property type="term" value="F:structural constituent of ribosome"/>
    <property type="evidence" value="ECO:0007669"/>
    <property type="project" value="InterPro"/>
</dbReference>
<dbReference type="InterPro" id="IPR038716">
    <property type="entry name" value="P1/P2_N_sf"/>
</dbReference>
<name>F0QV62_VULM7</name>
<dbReference type="GO" id="GO:0006414">
    <property type="term" value="P:translational elongation"/>
    <property type="evidence" value="ECO:0007669"/>
    <property type="project" value="InterPro"/>
</dbReference>
<dbReference type="NCBIfam" id="TIGR03685">
    <property type="entry name" value="ribo_P1_arch"/>
    <property type="match status" value="1"/>
</dbReference>
<evidence type="ECO:0000313" key="6">
    <source>
        <dbReference type="EMBL" id="ADY00794.1"/>
    </source>
</evidence>
<evidence type="ECO:0000313" key="7">
    <source>
        <dbReference type="Proteomes" id="UP000007485"/>
    </source>
</evidence>
<keyword evidence="2 4" id="KW-0689">Ribosomal protein</keyword>
<feature type="region of interest" description="Disordered" evidence="5">
    <location>
        <begin position="68"/>
        <end position="113"/>
    </location>
</feature>
<proteinExistence type="inferred from homology"/>
<dbReference type="AlphaFoldDB" id="F0QV62"/>
<feature type="compositionally biased region" description="Low complexity" evidence="5">
    <location>
        <begin position="68"/>
        <end position="80"/>
    </location>
</feature>
<comment type="subunit">
    <text evidence="4">Part of the 50S ribosomal subunit. Homodimer, it forms part of the ribosomal stalk which helps the ribosome interact with GTP-bound translation factors. Forms a heptameric L10(L12)2(L12)2(L12)2 complex, where L10 forms an elongated spine to which the L12 dimers bind in a sequential fashion.</text>
</comment>
<comment type="function">
    <text evidence="4">Forms part of the ribosomal stalk, playing a central role in the interaction of the ribosome with GTP-bound translation factors.</text>
</comment>
<reference evidence="6 7" key="1">
    <citation type="journal article" date="2011" name="J. Bacteriol.">
        <title>Complete genome sequence of 'Vulcanisaeta moutnovskia' strain 768-28, a novel member of the hyperthermophilic crenarchaeal genus vulcanisaeta.</title>
        <authorList>
            <person name="Gumerov V.M."/>
            <person name="Mardanov A.V."/>
            <person name="Beletsky A.V."/>
            <person name="Prokofeva M.I."/>
            <person name="Bonch-Osmolovskaya E.A."/>
            <person name="Ravin N.V."/>
            <person name="Skryabin K.G."/>
        </authorList>
    </citation>
    <scope>NUCLEOTIDE SEQUENCE [LARGE SCALE GENOMIC DNA]</scope>
    <source>
        <strain evidence="6 7">768-28</strain>
    </source>
</reference>
<evidence type="ECO:0000256" key="5">
    <source>
        <dbReference type="SAM" id="MobiDB-lite"/>
    </source>
</evidence>
<evidence type="ECO:0000256" key="4">
    <source>
        <dbReference type="HAMAP-Rule" id="MF_01478"/>
    </source>
</evidence>
<keyword evidence="3 4" id="KW-0687">Ribonucleoprotein</keyword>
<dbReference type="GeneID" id="10288235"/>
<keyword evidence="7" id="KW-1185">Reference proteome</keyword>
<evidence type="ECO:0000256" key="1">
    <source>
        <dbReference type="ARBA" id="ARBA00005436"/>
    </source>
</evidence>
<feature type="compositionally biased region" description="Basic and acidic residues" evidence="5">
    <location>
        <begin position="81"/>
        <end position="99"/>
    </location>
</feature>
<dbReference type="STRING" id="985053.VMUT_0583"/>
<dbReference type="PANTHER" id="PTHR45696">
    <property type="entry name" value="60S ACIDIC RIBOSOMAL PROTEIN P1"/>
    <property type="match status" value="1"/>
</dbReference>
<organism evidence="6 7">
    <name type="scientific">Vulcanisaeta moutnovskia (strain 768-28)</name>
    <dbReference type="NCBI Taxonomy" id="985053"/>
    <lineage>
        <taxon>Archaea</taxon>
        <taxon>Thermoproteota</taxon>
        <taxon>Thermoprotei</taxon>
        <taxon>Thermoproteales</taxon>
        <taxon>Thermoproteaceae</taxon>
        <taxon>Vulcanisaeta</taxon>
    </lineage>
</organism>
<dbReference type="KEGG" id="vmo:VMUT_0583"/>
<dbReference type="CDD" id="cd05832">
    <property type="entry name" value="Ribosomal_L12p"/>
    <property type="match status" value="1"/>
</dbReference>
<sequence length="113" mass="11693">MEYVYAALLLHYGKQPISEENVVKVLQAAGIQVDEVRVKALVAALKEVNIDEAIKTAAAMPVAAAPTTTAQAGGAAAGGEQKAETKAEEKKAEEKKEGPSEEEIAAGLASLFG</sequence>
<evidence type="ECO:0000256" key="3">
    <source>
        <dbReference type="ARBA" id="ARBA00023274"/>
    </source>
</evidence>
<accession>F0QV62</accession>
<protein>
    <recommendedName>
        <fullName evidence="4">Large ribosomal subunit protein P1</fullName>
    </recommendedName>
</protein>
<dbReference type="HOGENOM" id="CLU_114656_2_0_2"/>
<dbReference type="GO" id="GO:0005840">
    <property type="term" value="C:ribosome"/>
    <property type="evidence" value="ECO:0007669"/>
    <property type="project" value="UniProtKB-KW"/>
</dbReference>
<dbReference type="FunFam" id="1.10.10.1410:FF:000002">
    <property type="entry name" value="60S acidic ribosomal protein P2"/>
    <property type="match status" value="1"/>
</dbReference>
<dbReference type="GO" id="GO:1990904">
    <property type="term" value="C:ribonucleoprotein complex"/>
    <property type="evidence" value="ECO:0007669"/>
    <property type="project" value="UniProtKB-KW"/>
</dbReference>
<dbReference type="InterPro" id="IPR027534">
    <property type="entry name" value="Ribosomal_P1/P2"/>
</dbReference>
<evidence type="ECO:0000256" key="2">
    <source>
        <dbReference type="ARBA" id="ARBA00022980"/>
    </source>
</evidence>
<dbReference type="EMBL" id="CP002529">
    <property type="protein sequence ID" value="ADY00794.1"/>
    <property type="molecule type" value="Genomic_DNA"/>
</dbReference>
<dbReference type="RefSeq" id="WP_013603957.1">
    <property type="nucleotide sequence ID" value="NC_015151.1"/>
</dbReference>
<dbReference type="PANTHER" id="PTHR45696:SF10">
    <property type="entry name" value="LARGE RIBOSOMAL SUBUNIT PROTEIN P1"/>
    <property type="match status" value="1"/>
</dbReference>
<dbReference type="Proteomes" id="UP000007485">
    <property type="component" value="Chromosome"/>
</dbReference>
<dbReference type="InterPro" id="IPR022295">
    <property type="entry name" value="Ribosomal_P1_arc"/>
</dbReference>
<gene>
    <name evidence="4" type="primary">rpl12</name>
    <name evidence="6" type="ordered locus">VMUT_0583</name>
</gene>
<dbReference type="OrthoDB" id="3337at2157"/>
<dbReference type="Pfam" id="PF00428">
    <property type="entry name" value="Ribosomal_60s"/>
    <property type="match status" value="1"/>
</dbReference>
<dbReference type="eggNOG" id="arCOG04287">
    <property type="taxonomic scope" value="Archaea"/>
</dbReference>
<dbReference type="Gene3D" id="1.10.10.1410">
    <property type="match status" value="1"/>
</dbReference>
<dbReference type="HAMAP" id="MF_01478">
    <property type="entry name" value="Ribosomal_L12_arch"/>
    <property type="match status" value="1"/>
</dbReference>